<dbReference type="InterPro" id="IPR050390">
    <property type="entry name" value="C5-Methyltransferase"/>
</dbReference>
<dbReference type="InterPro" id="IPR029063">
    <property type="entry name" value="SAM-dependent_MTases_sf"/>
</dbReference>
<dbReference type="PANTHER" id="PTHR10629:SF52">
    <property type="entry name" value="DNA (CYTOSINE-5)-METHYLTRANSFERASE 1"/>
    <property type="match status" value="1"/>
</dbReference>
<feature type="active site" evidence="6">
    <location>
        <position position="83"/>
    </location>
</feature>
<dbReference type="EMBL" id="FOMD01000001">
    <property type="protein sequence ID" value="SFC33822.1"/>
    <property type="molecule type" value="Genomic_DNA"/>
</dbReference>
<dbReference type="Gene3D" id="3.90.120.10">
    <property type="entry name" value="DNA Methylase, subunit A, domain 2"/>
    <property type="match status" value="1"/>
</dbReference>
<dbReference type="GO" id="GO:0032259">
    <property type="term" value="P:methylation"/>
    <property type="evidence" value="ECO:0007669"/>
    <property type="project" value="UniProtKB-KW"/>
</dbReference>
<gene>
    <name evidence="8" type="ORF">SAMN05661030_0713</name>
</gene>
<dbReference type="STRING" id="1225127.SAMN05661030_0713"/>
<evidence type="ECO:0000256" key="6">
    <source>
        <dbReference type="PROSITE-ProRule" id="PRU01016"/>
    </source>
</evidence>
<organism evidence="8 9">
    <name type="scientific">Klenkia taihuensis</name>
    <dbReference type="NCBI Taxonomy" id="1225127"/>
    <lineage>
        <taxon>Bacteria</taxon>
        <taxon>Bacillati</taxon>
        <taxon>Actinomycetota</taxon>
        <taxon>Actinomycetes</taxon>
        <taxon>Geodermatophilales</taxon>
        <taxon>Geodermatophilaceae</taxon>
        <taxon>Klenkia</taxon>
    </lineage>
</organism>
<dbReference type="SUPFAM" id="SSF53335">
    <property type="entry name" value="S-adenosyl-L-methionine-dependent methyltransferases"/>
    <property type="match status" value="1"/>
</dbReference>
<dbReference type="PROSITE" id="PS51679">
    <property type="entry name" value="SAM_MT_C5"/>
    <property type="match status" value="1"/>
</dbReference>
<dbReference type="Gene3D" id="3.40.50.150">
    <property type="entry name" value="Vaccinia Virus protein VP39"/>
    <property type="match status" value="1"/>
</dbReference>
<dbReference type="PANTHER" id="PTHR10629">
    <property type="entry name" value="CYTOSINE-SPECIFIC METHYLTRANSFERASE"/>
    <property type="match status" value="1"/>
</dbReference>
<dbReference type="GO" id="GO:0003886">
    <property type="term" value="F:DNA (cytosine-5-)-methyltransferase activity"/>
    <property type="evidence" value="ECO:0007669"/>
    <property type="project" value="UniProtKB-EC"/>
</dbReference>
<protein>
    <recommendedName>
        <fullName evidence="1">DNA (cytosine-5-)-methyltransferase</fullName>
        <ecNumber evidence="1">2.1.1.37</ecNumber>
    </recommendedName>
</protein>
<keyword evidence="4 6" id="KW-0949">S-adenosyl-L-methionine</keyword>
<keyword evidence="2 6" id="KW-0489">Methyltransferase</keyword>
<evidence type="ECO:0000313" key="9">
    <source>
        <dbReference type="Proteomes" id="UP000199022"/>
    </source>
</evidence>
<evidence type="ECO:0000256" key="1">
    <source>
        <dbReference type="ARBA" id="ARBA00011975"/>
    </source>
</evidence>
<reference evidence="9" key="1">
    <citation type="submission" date="2016-10" db="EMBL/GenBank/DDBJ databases">
        <authorList>
            <person name="Varghese N."/>
            <person name="Submissions S."/>
        </authorList>
    </citation>
    <scope>NUCLEOTIDE SEQUENCE [LARGE SCALE GENOMIC DNA]</scope>
    <source>
        <strain evidence="9">DSM 45962</strain>
    </source>
</reference>
<evidence type="ECO:0000256" key="3">
    <source>
        <dbReference type="ARBA" id="ARBA00022679"/>
    </source>
</evidence>
<keyword evidence="5" id="KW-0680">Restriction system</keyword>
<dbReference type="GO" id="GO:0003677">
    <property type="term" value="F:DNA binding"/>
    <property type="evidence" value="ECO:0007669"/>
    <property type="project" value="TreeGrafter"/>
</dbReference>
<sequence length="357" mass="38555">MSAGQSITAIDLFCGAGGLSEGLRQAGIPVAGGIDVDPACSYPFEVNIEAPFLEQDVRDVTAAQLNRIWQPGAVRVLAGCAPCQPFSPYRRGVDTTSEEQWPLLAEFGRLVADTRPEVVTMENVPRIGNAGVFTEFVEGLRAAGYSVDWRSCNGLHYGLPQGRRRLVLLASLLGPLKVPDGPLRHRAPRTVRDTIGELPAVVAGGVDAADPLHKARALTEVNIRRLQASKPGGSWQDWPEELRAPCHRKASGSTFRNVYARMEWDKPSPTITTMAYNYGTGRFGHPDQDRALTLREAAMLQGFPQDYQFVREGGDARFNHLGRLIGNAVPPPIAAAVGAAIVEHVALHTAGRQADAP</sequence>
<keyword evidence="9" id="KW-1185">Reference proteome</keyword>
<dbReference type="InterPro" id="IPR001525">
    <property type="entry name" value="C5_MeTfrase"/>
</dbReference>
<dbReference type="Pfam" id="PF00145">
    <property type="entry name" value="DNA_methylase"/>
    <property type="match status" value="1"/>
</dbReference>
<evidence type="ECO:0000256" key="5">
    <source>
        <dbReference type="ARBA" id="ARBA00022747"/>
    </source>
</evidence>
<dbReference type="GO" id="GO:0009307">
    <property type="term" value="P:DNA restriction-modification system"/>
    <property type="evidence" value="ECO:0007669"/>
    <property type="project" value="UniProtKB-KW"/>
</dbReference>
<evidence type="ECO:0000256" key="4">
    <source>
        <dbReference type="ARBA" id="ARBA00022691"/>
    </source>
</evidence>
<keyword evidence="3 6" id="KW-0808">Transferase</keyword>
<dbReference type="NCBIfam" id="TIGR00675">
    <property type="entry name" value="dcm"/>
    <property type="match status" value="1"/>
</dbReference>
<evidence type="ECO:0000256" key="7">
    <source>
        <dbReference type="RuleBase" id="RU000416"/>
    </source>
</evidence>
<evidence type="ECO:0000256" key="2">
    <source>
        <dbReference type="ARBA" id="ARBA00022603"/>
    </source>
</evidence>
<evidence type="ECO:0000313" key="8">
    <source>
        <dbReference type="EMBL" id="SFC33822.1"/>
    </source>
</evidence>
<dbReference type="EC" id="2.1.1.37" evidence="1"/>
<proteinExistence type="inferred from homology"/>
<dbReference type="RefSeq" id="WP_091554733.1">
    <property type="nucleotide sequence ID" value="NZ_BNAC01000002.1"/>
</dbReference>
<dbReference type="PRINTS" id="PR00105">
    <property type="entry name" value="C5METTRFRASE"/>
</dbReference>
<dbReference type="GO" id="GO:0044027">
    <property type="term" value="P:negative regulation of gene expression via chromosomal CpG island methylation"/>
    <property type="evidence" value="ECO:0007669"/>
    <property type="project" value="TreeGrafter"/>
</dbReference>
<name>A0A1I1IDQ5_9ACTN</name>
<comment type="similarity">
    <text evidence="6 7">Belongs to the class I-like SAM-binding methyltransferase superfamily. C5-methyltransferase family.</text>
</comment>
<accession>A0A1I1IDQ5</accession>
<dbReference type="OrthoDB" id="9813719at2"/>
<dbReference type="Proteomes" id="UP000199022">
    <property type="component" value="Unassembled WGS sequence"/>
</dbReference>
<dbReference type="AlphaFoldDB" id="A0A1I1IDQ5"/>